<sequence>MKKFILPLIGVLLLVVALTGCNETEVQPVAIDEKNDKCAICQMAVKDDQFATQTHLENGKVLKFDDIGCMHQWMKENQNEKNPIHFVRDYNSKNWIALDKAFFVYDKDIKTPMAYGMVSFEKESDAKQFIEKEGKGKLMKAEELKSHGWDRNKEMMEKMKQEHGGHGDHGHDDADTSHDADGNTHGTDGNHQEHGSTHK</sequence>
<dbReference type="OrthoDB" id="9792749at2"/>
<feature type="region of interest" description="Disordered" evidence="1">
    <location>
        <begin position="143"/>
        <end position="199"/>
    </location>
</feature>
<accession>A0A4V2UUY1</accession>
<dbReference type="Gene3D" id="3.30.70.2050">
    <property type="match status" value="1"/>
</dbReference>
<organism evidence="3 4">
    <name type="scientific">Hazenella coriacea</name>
    <dbReference type="NCBI Taxonomy" id="1179467"/>
    <lineage>
        <taxon>Bacteria</taxon>
        <taxon>Bacillati</taxon>
        <taxon>Bacillota</taxon>
        <taxon>Bacilli</taxon>
        <taxon>Bacillales</taxon>
        <taxon>Thermoactinomycetaceae</taxon>
        <taxon>Hazenella</taxon>
    </lineage>
</organism>
<protein>
    <submittedName>
        <fullName evidence="3">Copper chaperone NosL</fullName>
    </submittedName>
</protein>
<dbReference type="RefSeq" id="WP_131925464.1">
    <property type="nucleotide sequence ID" value="NZ_SMAG01000006.1"/>
</dbReference>
<dbReference type="Pfam" id="PF05573">
    <property type="entry name" value="NosL"/>
    <property type="match status" value="1"/>
</dbReference>
<dbReference type="EMBL" id="SMAG01000006">
    <property type="protein sequence ID" value="TCS93607.1"/>
    <property type="molecule type" value="Genomic_DNA"/>
</dbReference>
<name>A0A4V2UUY1_9BACL</name>
<comment type="caution">
    <text evidence="3">The sequence shown here is derived from an EMBL/GenBank/DDBJ whole genome shotgun (WGS) entry which is preliminary data.</text>
</comment>
<gene>
    <name evidence="3" type="ORF">EDD58_10640</name>
</gene>
<dbReference type="PROSITE" id="PS51257">
    <property type="entry name" value="PROKAR_LIPOPROTEIN"/>
    <property type="match status" value="1"/>
</dbReference>
<feature type="signal peptide" evidence="2">
    <location>
        <begin position="1"/>
        <end position="22"/>
    </location>
</feature>
<reference evidence="3 4" key="1">
    <citation type="submission" date="2019-03" db="EMBL/GenBank/DDBJ databases">
        <title>Genomic Encyclopedia of Type Strains, Phase IV (KMG-IV): sequencing the most valuable type-strain genomes for metagenomic binning, comparative biology and taxonomic classification.</title>
        <authorList>
            <person name="Goeker M."/>
        </authorList>
    </citation>
    <scope>NUCLEOTIDE SEQUENCE [LARGE SCALE GENOMIC DNA]</scope>
    <source>
        <strain evidence="3 4">DSM 45707</strain>
    </source>
</reference>
<keyword evidence="2" id="KW-0732">Signal</keyword>
<feature type="chain" id="PRO_5039279764" evidence="2">
    <location>
        <begin position="23"/>
        <end position="199"/>
    </location>
</feature>
<dbReference type="InterPro" id="IPR008719">
    <property type="entry name" value="N2O_reductase_NosL"/>
</dbReference>
<keyword evidence="4" id="KW-1185">Reference proteome</keyword>
<dbReference type="SUPFAM" id="SSF160387">
    <property type="entry name" value="NosL/MerB-like"/>
    <property type="match status" value="1"/>
</dbReference>
<dbReference type="PANTHER" id="PTHR41247:SF1">
    <property type="entry name" value="HTH-TYPE TRANSCRIPTIONAL REPRESSOR YCNK"/>
    <property type="match status" value="1"/>
</dbReference>
<evidence type="ECO:0000256" key="1">
    <source>
        <dbReference type="SAM" id="MobiDB-lite"/>
    </source>
</evidence>
<proteinExistence type="predicted"/>
<dbReference type="Proteomes" id="UP000294937">
    <property type="component" value="Unassembled WGS sequence"/>
</dbReference>
<evidence type="ECO:0000256" key="2">
    <source>
        <dbReference type="SAM" id="SignalP"/>
    </source>
</evidence>
<dbReference type="PANTHER" id="PTHR41247">
    <property type="entry name" value="HTH-TYPE TRANSCRIPTIONAL REPRESSOR YCNK"/>
    <property type="match status" value="1"/>
</dbReference>
<evidence type="ECO:0000313" key="4">
    <source>
        <dbReference type="Proteomes" id="UP000294937"/>
    </source>
</evidence>
<evidence type="ECO:0000313" key="3">
    <source>
        <dbReference type="EMBL" id="TCS93607.1"/>
    </source>
</evidence>
<dbReference type="AlphaFoldDB" id="A0A4V2UUY1"/>